<dbReference type="SUPFAM" id="SSF56672">
    <property type="entry name" value="DNA/RNA polymerases"/>
    <property type="match status" value="1"/>
</dbReference>
<evidence type="ECO:0000313" key="2">
    <source>
        <dbReference type="EMBL" id="KAL0354173.1"/>
    </source>
</evidence>
<dbReference type="InterPro" id="IPR043502">
    <property type="entry name" value="DNA/RNA_pol_sf"/>
</dbReference>
<dbReference type="PANTHER" id="PTHR11439">
    <property type="entry name" value="GAG-POL-RELATED RETROTRANSPOSON"/>
    <property type="match status" value="1"/>
</dbReference>
<protein>
    <recommendedName>
        <fullName evidence="1">Reverse transcriptase Ty1/copia-type domain-containing protein</fullName>
    </recommendedName>
</protein>
<dbReference type="EMBL" id="JACGWK010000005">
    <property type="protein sequence ID" value="KAL0354173.1"/>
    <property type="molecule type" value="Genomic_DNA"/>
</dbReference>
<dbReference type="Pfam" id="PF07727">
    <property type="entry name" value="RVT_2"/>
    <property type="match status" value="1"/>
</dbReference>
<dbReference type="PANTHER" id="PTHR11439:SF470">
    <property type="entry name" value="CYSTEINE-RICH RLK (RECEPTOR-LIKE PROTEIN KINASE) 8"/>
    <property type="match status" value="1"/>
</dbReference>
<dbReference type="AlphaFoldDB" id="A0AAW2PGR6"/>
<dbReference type="InterPro" id="IPR013103">
    <property type="entry name" value="RVT_2"/>
</dbReference>
<accession>A0AAW2PGR6</accession>
<reference evidence="2" key="2">
    <citation type="journal article" date="2024" name="Plant">
        <title>Genomic evolution and insights into agronomic trait innovations of Sesamum species.</title>
        <authorList>
            <person name="Miao H."/>
            <person name="Wang L."/>
            <person name="Qu L."/>
            <person name="Liu H."/>
            <person name="Sun Y."/>
            <person name="Le M."/>
            <person name="Wang Q."/>
            <person name="Wei S."/>
            <person name="Zheng Y."/>
            <person name="Lin W."/>
            <person name="Duan Y."/>
            <person name="Cao H."/>
            <person name="Xiong S."/>
            <person name="Wang X."/>
            <person name="Wei L."/>
            <person name="Li C."/>
            <person name="Ma Q."/>
            <person name="Ju M."/>
            <person name="Zhao R."/>
            <person name="Li G."/>
            <person name="Mu C."/>
            <person name="Tian Q."/>
            <person name="Mei H."/>
            <person name="Zhang T."/>
            <person name="Gao T."/>
            <person name="Zhang H."/>
        </authorList>
    </citation>
    <scope>NUCLEOTIDE SEQUENCE</scope>
    <source>
        <strain evidence="2">G01</strain>
    </source>
</reference>
<sequence length="271" mass="30698">MFALQEPKHYAEAKGHAEWEKAMGEELSALIKNNIWSISELPPDKKTVGCRWAYKVKLQPDGTMERYKPSLVAKGYNKIEGVDYTDSFSPVAKSIIVQLVIVVAASLGWFVHQLDINNAFLHDYLKEDIYVVPPEGYNVPHGKFSVSDNLKTITIFSLKIQIRYICDLVLGTGLEHVKFVTTSFPPGIKLTVDGDALLPNPETYRRLVGRLLYLNLTRPDVSYDTQQLSQFVQHPCKHHMDVALYKVRYLKGCLDKGLFFPSQTSLTLSAY</sequence>
<evidence type="ECO:0000259" key="1">
    <source>
        <dbReference type="Pfam" id="PF07727"/>
    </source>
</evidence>
<name>A0AAW2PGR6_9LAMI</name>
<reference evidence="2" key="1">
    <citation type="submission" date="2020-06" db="EMBL/GenBank/DDBJ databases">
        <authorList>
            <person name="Li T."/>
            <person name="Hu X."/>
            <person name="Zhang T."/>
            <person name="Song X."/>
            <person name="Zhang H."/>
            <person name="Dai N."/>
            <person name="Sheng W."/>
            <person name="Hou X."/>
            <person name="Wei L."/>
        </authorList>
    </citation>
    <scope>NUCLEOTIDE SEQUENCE</scope>
    <source>
        <strain evidence="2">G01</strain>
        <tissue evidence="2">Leaf</tissue>
    </source>
</reference>
<comment type="caution">
    <text evidence="2">The sequence shown here is derived from an EMBL/GenBank/DDBJ whole genome shotgun (WGS) entry which is preliminary data.</text>
</comment>
<feature type="domain" description="Reverse transcriptase Ty1/copia-type" evidence="1">
    <location>
        <begin position="33"/>
        <end position="140"/>
    </location>
</feature>
<proteinExistence type="predicted"/>
<organism evidence="2">
    <name type="scientific">Sesamum angustifolium</name>
    <dbReference type="NCBI Taxonomy" id="2727405"/>
    <lineage>
        <taxon>Eukaryota</taxon>
        <taxon>Viridiplantae</taxon>
        <taxon>Streptophyta</taxon>
        <taxon>Embryophyta</taxon>
        <taxon>Tracheophyta</taxon>
        <taxon>Spermatophyta</taxon>
        <taxon>Magnoliopsida</taxon>
        <taxon>eudicotyledons</taxon>
        <taxon>Gunneridae</taxon>
        <taxon>Pentapetalae</taxon>
        <taxon>asterids</taxon>
        <taxon>lamiids</taxon>
        <taxon>Lamiales</taxon>
        <taxon>Pedaliaceae</taxon>
        <taxon>Sesamum</taxon>
    </lineage>
</organism>
<gene>
    <name evidence="2" type="ORF">Sangu_0998600</name>
</gene>